<sequence length="354" mass="39653">MIEPGAIDCDVHPTVPGLDALLPYMDGHWRAMVETRGIDELNTISYPANAPITARADWRPAVGRPAGTLAQMRGECLDAFGSSLAILNCLYGVQMLFAEDMAAAFARAVNEWIAREWLDREPRLRASIVVQTRNVEFAVDEIERCAADPRFVQVLLLASGEHPLGRRLYWPIYAAAARHGLAVGIHAGSNYHNPPTAMGWPSYYTEDYFAQAQAFQTQLTSLICEGVFSKYPDLKVVLLESGWTWLPAHLWRLTKYWHGLRMEIPWVDRPPAEIVRSNVRLSLTPTDAPPEPADLARLVEHMQSDDMLLFSTDYPHGQFEGTAAIPEGLPRGLLRKITHDNPRATYARLRETVA</sequence>
<dbReference type="GO" id="GO:0016787">
    <property type="term" value="F:hydrolase activity"/>
    <property type="evidence" value="ECO:0007669"/>
    <property type="project" value="UniProtKB-KW"/>
</dbReference>
<dbReference type="RefSeq" id="WP_010687002.1">
    <property type="nucleotide sequence ID" value="NZ_CP043538.1"/>
</dbReference>
<dbReference type="PANTHER" id="PTHR21240">
    <property type="entry name" value="2-AMINO-3-CARBOXYLMUCONATE-6-SEMIALDEHYDE DECARBOXYLASE"/>
    <property type="match status" value="1"/>
</dbReference>
<dbReference type="PANTHER" id="PTHR21240:SF28">
    <property type="entry name" value="ISO-OROTATE DECARBOXYLASE (EUROFUNG)"/>
    <property type="match status" value="1"/>
</dbReference>
<dbReference type="GO" id="GO:0019748">
    <property type="term" value="P:secondary metabolic process"/>
    <property type="evidence" value="ECO:0007669"/>
    <property type="project" value="TreeGrafter"/>
</dbReference>
<evidence type="ECO:0000313" key="4">
    <source>
        <dbReference type="Proteomes" id="UP000012488"/>
    </source>
</evidence>
<organism evidence="3 4">
    <name type="scientific">Methylobacterium mesophilicum SR1.6/6</name>
    <dbReference type="NCBI Taxonomy" id="908290"/>
    <lineage>
        <taxon>Bacteria</taxon>
        <taxon>Pseudomonadati</taxon>
        <taxon>Pseudomonadota</taxon>
        <taxon>Alphaproteobacteria</taxon>
        <taxon>Hyphomicrobiales</taxon>
        <taxon>Methylobacteriaceae</taxon>
        <taxon>Methylobacterium</taxon>
    </lineage>
</organism>
<protein>
    <submittedName>
        <fullName evidence="3">Amidohydrolase</fullName>
    </submittedName>
</protein>
<dbReference type="InterPro" id="IPR006680">
    <property type="entry name" value="Amidohydro-rel"/>
</dbReference>
<keyword evidence="1" id="KW-0456">Lyase</keyword>
<dbReference type="EMBL" id="CP043538">
    <property type="protein sequence ID" value="QGY05869.1"/>
    <property type="molecule type" value="Genomic_DNA"/>
</dbReference>
<evidence type="ECO:0000259" key="2">
    <source>
        <dbReference type="Pfam" id="PF04909"/>
    </source>
</evidence>
<reference evidence="3 4" key="2">
    <citation type="journal article" date="2013" name="Genome Announc.">
        <title>Draft Genome Sequence of Methylobacterium mesophilicum Strain SR1.6/6, Isolated from Citrus sinensis.</title>
        <authorList>
            <person name="Marinho Almeida D."/>
            <person name="Dini-Andreote F."/>
            <person name="Camargo Neves A.A."/>
            <person name="Juca Ramos R.T."/>
            <person name="Andreote F.D."/>
            <person name="Carneiro A.R."/>
            <person name="Oliveira de Souza Lima A."/>
            <person name="Caracciolo Gomes de Sa P.H."/>
            <person name="Ribeiro Barbosa M.S."/>
            <person name="Araujo W.L."/>
            <person name="Silva A."/>
        </authorList>
    </citation>
    <scope>NUCLEOTIDE SEQUENCE [LARGE SCALE GENOMIC DNA]</scope>
    <source>
        <strain evidence="3 4">SR1.6/6</strain>
    </source>
</reference>
<dbReference type="InterPro" id="IPR032466">
    <property type="entry name" value="Metal_Hydrolase"/>
</dbReference>
<evidence type="ECO:0000313" key="3">
    <source>
        <dbReference type="EMBL" id="QGY05869.1"/>
    </source>
</evidence>
<name>A0A6B9FVY6_9HYPH</name>
<dbReference type="InterPro" id="IPR032465">
    <property type="entry name" value="ACMSD"/>
</dbReference>
<dbReference type="Proteomes" id="UP000012488">
    <property type="component" value="Chromosome"/>
</dbReference>
<dbReference type="Gene3D" id="3.20.20.140">
    <property type="entry name" value="Metal-dependent hydrolases"/>
    <property type="match status" value="1"/>
</dbReference>
<gene>
    <name evidence="3" type="ORF">MMSR116_31225</name>
</gene>
<dbReference type="GO" id="GO:0005737">
    <property type="term" value="C:cytoplasm"/>
    <property type="evidence" value="ECO:0007669"/>
    <property type="project" value="TreeGrafter"/>
</dbReference>
<dbReference type="SUPFAM" id="SSF51556">
    <property type="entry name" value="Metallo-dependent hydrolases"/>
    <property type="match status" value="1"/>
</dbReference>
<accession>A0A6B9FVY6</accession>
<dbReference type="KEGG" id="mmes:MMSR116_31225"/>
<proteinExistence type="predicted"/>
<reference evidence="3 4" key="1">
    <citation type="journal article" date="2012" name="Genet. Mol. Biol.">
        <title>Analysis of 16S rRNA and mxaF genes revealing insights into Methylobacterium niche-specific plant association.</title>
        <authorList>
            <person name="Dourado M.N."/>
            <person name="Andreote F.D."/>
            <person name="Dini-Andreote F."/>
            <person name="Conti R."/>
            <person name="Araujo J.M."/>
            <person name="Araujo W.L."/>
        </authorList>
    </citation>
    <scope>NUCLEOTIDE SEQUENCE [LARGE SCALE GENOMIC DNA]</scope>
    <source>
        <strain evidence="3 4">SR1.6/6</strain>
    </source>
</reference>
<dbReference type="Pfam" id="PF04909">
    <property type="entry name" value="Amidohydro_2"/>
    <property type="match status" value="1"/>
</dbReference>
<dbReference type="OrthoDB" id="8002233at2"/>
<dbReference type="GO" id="GO:0016831">
    <property type="term" value="F:carboxy-lyase activity"/>
    <property type="evidence" value="ECO:0007669"/>
    <property type="project" value="InterPro"/>
</dbReference>
<dbReference type="AlphaFoldDB" id="A0A6B9FVY6"/>
<keyword evidence="3" id="KW-0378">Hydrolase</keyword>
<evidence type="ECO:0000256" key="1">
    <source>
        <dbReference type="ARBA" id="ARBA00023239"/>
    </source>
</evidence>
<feature type="domain" description="Amidohydrolase-related" evidence="2">
    <location>
        <begin position="7"/>
        <end position="346"/>
    </location>
</feature>